<organism evidence="2 4">
    <name type="scientific">Oleiagrimonas soli</name>
    <dbReference type="NCBI Taxonomy" id="1543381"/>
    <lineage>
        <taxon>Bacteria</taxon>
        <taxon>Pseudomonadati</taxon>
        <taxon>Pseudomonadota</taxon>
        <taxon>Gammaproteobacteria</taxon>
        <taxon>Lysobacterales</taxon>
        <taxon>Rhodanobacteraceae</taxon>
        <taxon>Oleiagrimonas</taxon>
    </lineage>
</organism>
<proteinExistence type="predicted"/>
<dbReference type="EMBL" id="JROI01000010">
    <property type="protein sequence ID" value="KGI78086.1"/>
    <property type="molecule type" value="Genomic_DNA"/>
</dbReference>
<keyword evidence="4" id="KW-1185">Reference proteome</keyword>
<sequence>MRGFLAFIMLALLCCADAQAQDLFDVCHASSSYDVTIEPQAVVFDRAQVAPKRVRMQGGALQVDGANVALDAADHGRIQRFEQIVRSLEPKVKAIADRAVDLAAATVREQGDSAALDARIDMHVRELKARIARSHSTHDWQGPAFQNYVNQTVGDLLPLLANDLLGQAMTAAMNGDLGAAATLRDRAAGLTTSLQARIQQRLQVLRPQVQALCPSVRQLDALESGLGTALPGDARLDLVEVAR</sequence>
<evidence type="ECO:0000313" key="3">
    <source>
        <dbReference type="EMBL" id="MBB6183496.1"/>
    </source>
</evidence>
<evidence type="ECO:0000256" key="1">
    <source>
        <dbReference type="SAM" id="SignalP"/>
    </source>
</evidence>
<evidence type="ECO:0000313" key="4">
    <source>
        <dbReference type="Proteomes" id="UP000029708"/>
    </source>
</evidence>
<dbReference type="Proteomes" id="UP000560000">
    <property type="component" value="Unassembled WGS sequence"/>
</dbReference>
<dbReference type="EMBL" id="JACHET010000001">
    <property type="protein sequence ID" value="MBB6183496.1"/>
    <property type="molecule type" value="Genomic_DNA"/>
</dbReference>
<reference evidence="3 5" key="2">
    <citation type="submission" date="2020-08" db="EMBL/GenBank/DDBJ databases">
        <title>Genomic Encyclopedia of Type Strains, Phase IV (KMG-IV): sequencing the most valuable type-strain genomes for metagenomic binning, comparative biology and taxonomic classification.</title>
        <authorList>
            <person name="Goeker M."/>
        </authorList>
    </citation>
    <scope>NUCLEOTIDE SEQUENCE [LARGE SCALE GENOMIC DNA]</scope>
    <source>
        <strain evidence="3 5">DSM 107085</strain>
    </source>
</reference>
<reference evidence="2 4" key="1">
    <citation type="submission" date="2014-09" db="EMBL/GenBank/DDBJ databases">
        <title>Xanthomonadaceae 3.5X direct submission.</title>
        <authorList>
            <person name="Fang T."/>
            <person name="Wang H."/>
        </authorList>
    </citation>
    <scope>NUCLEOTIDE SEQUENCE [LARGE SCALE GENOMIC DNA]</scope>
    <source>
        <strain evidence="2 4">3.5X</strain>
    </source>
</reference>
<dbReference type="Proteomes" id="UP000029708">
    <property type="component" value="Unassembled WGS sequence"/>
</dbReference>
<keyword evidence="1" id="KW-0732">Signal</keyword>
<feature type="chain" id="PRO_5036291031" description="DUF2884 family protein" evidence="1">
    <location>
        <begin position="21"/>
        <end position="243"/>
    </location>
</feature>
<evidence type="ECO:0008006" key="6">
    <source>
        <dbReference type="Google" id="ProtNLM"/>
    </source>
</evidence>
<accession>A0A099CWQ1</accession>
<dbReference type="AlphaFoldDB" id="A0A099CWQ1"/>
<name>A0A099CWQ1_9GAMM</name>
<feature type="signal peptide" evidence="1">
    <location>
        <begin position="1"/>
        <end position="20"/>
    </location>
</feature>
<evidence type="ECO:0000313" key="2">
    <source>
        <dbReference type="EMBL" id="KGI78086.1"/>
    </source>
</evidence>
<dbReference type="OrthoDB" id="5951854at2"/>
<dbReference type="HOGENOM" id="CLU_1114834_0_0_6"/>
<comment type="caution">
    <text evidence="2">The sequence shown here is derived from an EMBL/GenBank/DDBJ whole genome shotgun (WGS) entry which is preliminary data.</text>
</comment>
<evidence type="ECO:0000313" key="5">
    <source>
        <dbReference type="Proteomes" id="UP000560000"/>
    </source>
</evidence>
<dbReference type="Pfam" id="PF11101">
    <property type="entry name" value="DUF2884"/>
    <property type="match status" value="1"/>
</dbReference>
<dbReference type="RefSeq" id="WP_043100576.1">
    <property type="nucleotide sequence ID" value="NZ_JACHET010000001.1"/>
</dbReference>
<protein>
    <recommendedName>
        <fullName evidence="6">DUF2884 family protein</fullName>
    </recommendedName>
</protein>
<gene>
    <name evidence="3" type="ORF">HNQ86_000841</name>
    <name evidence="2" type="ORF">LF63_0106890</name>
</gene>
<dbReference type="InterPro" id="IPR021307">
    <property type="entry name" value="DUF2884"/>
</dbReference>